<dbReference type="AlphaFoldDB" id="A0A8R7R0Y1"/>
<reference evidence="1" key="3">
    <citation type="submission" date="2022-06" db="UniProtKB">
        <authorList>
            <consortium name="EnsemblPlants"/>
        </authorList>
    </citation>
    <scope>IDENTIFICATION</scope>
</reference>
<keyword evidence="2" id="KW-1185">Reference proteome</keyword>
<evidence type="ECO:0000313" key="1">
    <source>
        <dbReference type="EnsemblPlants" id="TuG1812G0700001356.01.T01"/>
    </source>
</evidence>
<reference evidence="2" key="1">
    <citation type="journal article" date="2013" name="Nature">
        <title>Draft genome of the wheat A-genome progenitor Triticum urartu.</title>
        <authorList>
            <person name="Ling H.Q."/>
            <person name="Zhao S."/>
            <person name="Liu D."/>
            <person name="Wang J."/>
            <person name="Sun H."/>
            <person name="Zhang C."/>
            <person name="Fan H."/>
            <person name="Li D."/>
            <person name="Dong L."/>
            <person name="Tao Y."/>
            <person name="Gao C."/>
            <person name="Wu H."/>
            <person name="Li Y."/>
            <person name="Cui Y."/>
            <person name="Guo X."/>
            <person name="Zheng S."/>
            <person name="Wang B."/>
            <person name="Yu K."/>
            <person name="Liang Q."/>
            <person name="Yang W."/>
            <person name="Lou X."/>
            <person name="Chen J."/>
            <person name="Feng M."/>
            <person name="Jian J."/>
            <person name="Zhang X."/>
            <person name="Luo G."/>
            <person name="Jiang Y."/>
            <person name="Liu J."/>
            <person name="Wang Z."/>
            <person name="Sha Y."/>
            <person name="Zhang B."/>
            <person name="Wu H."/>
            <person name="Tang D."/>
            <person name="Shen Q."/>
            <person name="Xue P."/>
            <person name="Zou S."/>
            <person name="Wang X."/>
            <person name="Liu X."/>
            <person name="Wang F."/>
            <person name="Yang Y."/>
            <person name="An X."/>
            <person name="Dong Z."/>
            <person name="Zhang K."/>
            <person name="Zhang X."/>
            <person name="Luo M.C."/>
            <person name="Dvorak J."/>
            <person name="Tong Y."/>
            <person name="Wang J."/>
            <person name="Yang H."/>
            <person name="Li Z."/>
            <person name="Wang D."/>
            <person name="Zhang A."/>
            <person name="Wang J."/>
        </authorList>
    </citation>
    <scope>NUCLEOTIDE SEQUENCE</scope>
    <source>
        <strain evidence="2">cv. G1812</strain>
    </source>
</reference>
<dbReference type="KEGG" id="tua:125524980"/>
<dbReference type="Gramene" id="TuG1812G0700001356.01.T01">
    <property type="protein sequence ID" value="TuG1812G0700001356.01.T01"/>
    <property type="gene ID" value="TuG1812G0700001356.01"/>
</dbReference>
<gene>
    <name evidence="1" type="primary">LOC125524980</name>
</gene>
<protein>
    <submittedName>
        <fullName evidence="1">Uncharacterized protein</fullName>
    </submittedName>
</protein>
<dbReference type="Proteomes" id="UP000015106">
    <property type="component" value="Chromosome 7"/>
</dbReference>
<dbReference type="RefSeq" id="XP_048545962.1">
    <property type="nucleotide sequence ID" value="XM_048690005.1"/>
</dbReference>
<dbReference type="GeneID" id="125524980"/>
<reference evidence="1" key="2">
    <citation type="submission" date="2018-03" db="EMBL/GenBank/DDBJ databases">
        <title>The Triticum urartu genome reveals the dynamic nature of wheat genome evolution.</title>
        <authorList>
            <person name="Ling H."/>
            <person name="Ma B."/>
            <person name="Shi X."/>
            <person name="Liu H."/>
            <person name="Dong L."/>
            <person name="Sun H."/>
            <person name="Cao Y."/>
            <person name="Gao Q."/>
            <person name="Zheng S."/>
            <person name="Li Y."/>
            <person name="Yu Y."/>
            <person name="Du H."/>
            <person name="Qi M."/>
            <person name="Li Y."/>
            <person name="Yu H."/>
            <person name="Cui Y."/>
            <person name="Wang N."/>
            <person name="Chen C."/>
            <person name="Wu H."/>
            <person name="Zhao Y."/>
            <person name="Zhang J."/>
            <person name="Li Y."/>
            <person name="Zhou W."/>
            <person name="Zhang B."/>
            <person name="Hu W."/>
            <person name="Eijk M."/>
            <person name="Tang J."/>
            <person name="Witsenboer H."/>
            <person name="Zhao S."/>
            <person name="Li Z."/>
            <person name="Zhang A."/>
            <person name="Wang D."/>
            <person name="Liang C."/>
        </authorList>
    </citation>
    <scope>NUCLEOTIDE SEQUENCE [LARGE SCALE GENOMIC DNA]</scope>
    <source>
        <strain evidence="1">cv. G1812</strain>
    </source>
</reference>
<accession>A0A8R7R0Y1</accession>
<sequence>MKGGNHKAETSDPDQELEGFAILQLLPAACTTSDHRPEARTHAYTHVVGRINAPGAFVDGHHRLVRKWWWRGSIGWRCGVRSRRRRTVPSPFPCLCGGWSCRMALWQDDEQPTSLQLPLLFLPFSRGLRGSQGQAVTYLQGQEETSRRVIVLLAAARYSALVIARLRLPLVVRFMNQTKPQKQPQIPNSPSVETYYATANCKCLPREK</sequence>
<proteinExistence type="predicted"/>
<name>A0A8R7R0Y1_TRIUA</name>
<organism evidence="1 2">
    <name type="scientific">Triticum urartu</name>
    <name type="common">Red wild einkorn</name>
    <name type="synonym">Crithodium urartu</name>
    <dbReference type="NCBI Taxonomy" id="4572"/>
    <lineage>
        <taxon>Eukaryota</taxon>
        <taxon>Viridiplantae</taxon>
        <taxon>Streptophyta</taxon>
        <taxon>Embryophyta</taxon>
        <taxon>Tracheophyta</taxon>
        <taxon>Spermatophyta</taxon>
        <taxon>Magnoliopsida</taxon>
        <taxon>Liliopsida</taxon>
        <taxon>Poales</taxon>
        <taxon>Poaceae</taxon>
        <taxon>BOP clade</taxon>
        <taxon>Pooideae</taxon>
        <taxon>Triticodae</taxon>
        <taxon>Triticeae</taxon>
        <taxon>Triticinae</taxon>
        <taxon>Triticum</taxon>
    </lineage>
</organism>
<dbReference type="KEGG" id="tua:125524975"/>
<dbReference type="EnsemblPlants" id="TuG1812G0700001356.01.T01">
    <property type="protein sequence ID" value="TuG1812G0700001356.01.T01"/>
    <property type="gene ID" value="TuG1812G0700001356.01"/>
</dbReference>
<evidence type="ECO:0000313" key="2">
    <source>
        <dbReference type="Proteomes" id="UP000015106"/>
    </source>
</evidence>